<feature type="compositionally biased region" description="Low complexity" evidence="6">
    <location>
        <begin position="721"/>
        <end position="735"/>
    </location>
</feature>
<feature type="compositionally biased region" description="Polar residues" evidence="6">
    <location>
        <begin position="55"/>
        <end position="65"/>
    </location>
</feature>
<name>A0AAV2Q1P6_MEGNR</name>
<feature type="compositionally biased region" description="Low complexity" evidence="6">
    <location>
        <begin position="82"/>
        <end position="93"/>
    </location>
</feature>
<dbReference type="InterPro" id="IPR036236">
    <property type="entry name" value="Znf_C2H2_sf"/>
</dbReference>
<accession>A0AAV2Q1P6</accession>
<comment type="caution">
    <text evidence="9">The sequence shown here is derived from an EMBL/GenBank/DDBJ whole genome shotgun (WGS) entry which is preliminary data.</text>
</comment>
<dbReference type="SUPFAM" id="SSF54695">
    <property type="entry name" value="POZ domain"/>
    <property type="match status" value="1"/>
</dbReference>
<feature type="compositionally biased region" description="Basic and acidic residues" evidence="6">
    <location>
        <begin position="666"/>
        <end position="678"/>
    </location>
</feature>
<organism evidence="9 10">
    <name type="scientific">Meganyctiphanes norvegica</name>
    <name type="common">Northern krill</name>
    <name type="synonym">Thysanopoda norvegica</name>
    <dbReference type="NCBI Taxonomy" id="48144"/>
    <lineage>
        <taxon>Eukaryota</taxon>
        <taxon>Metazoa</taxon>
        <taxon>Ecdysozoa</taxon>
        <taxon>Arthropoda</taxon>
        <taxon>Crustacea</taxon>
        <taxon>Multicrustacea</taxon>
        <taxon>Malacostraca</taxon>
        <taxon>Eumalacostraca</taxon>
        <taxon>Eucarida</taxon>
        <taxon>Euphausiacea</taxon>
        <taxon>Euphausiidae</taxon>
        <taxon>Meganyctiphanes</taxon>
    </lineage>
</organism>
<feature type="region of interest" description="Disordered" evidence="6">
    <location>
        <begin position="1"/>
        <end position="93"/>
    </location>
</feature>
<dbReference type="GO" id="GO:0048666">
    <property type="term" value="P:neuron development"/>
    <property type="evidence" value="ECO:0007669"/>
    <property type="project" value="UniProtKB-ARBA"/>
</dbReference>
<dbReference type="SUPFAM" id="SSF57667">
    <property type="entry name" value="beta-beta-alpha zinc fingers"/>
    <property type="match status" value="1"/>
</dbReference>
<evidence type="ECO:0000313" key="9">
    <source>
        <dbReference type="EMBL" id="CAL4068898.1"/>
    </source>
</evidence>
<evidence type="ECO:0000313" key="10">
    <source>
        <dbReference type="Proteomes" id="UP001497623"/>
    </source>
</evidence>
<feature type="region of interest" description="Disordered" evidence="6">
    <location>
        <begin position="428"/>
        <end position="454"/>
    </location>
</feature>
<dbReference type="GO" id="GO:0006357">
    <property type="term" value="P:regulation of transcription by RNA polymerase II"/>
    <property type="evidence" value="ECO:0007669"/>
    <property type="project" value="TreeGrafter"/>
</dbReference>
<dbReference type="GO" id="GO:0003677">
    <property type="term" value="F:DNA binding"/>
    <property type="evidence" value="ECO:0007669"/>
    <property type="project" value="InterPro"/>
</dbReference>
<proteinExistence type="predicted"/>
<keyword evidence="4" id="KW-0539">Nucleus</keyword>
<dbReference type="Proteomes" id="UP001497623">
    <property type="component" value="Unassembled WGS sequence"/>
</dbReference>
<dbReference type="CDD" id="cd18315">
    <property type="entry name" value="BTB_POZ_BAB-like"/>
    <property type="match status" value="1"/>
</dbReference>
<feature type="compositionally biased region" description="Polar residues" evidence="6">
    <location>
        <begin position="1"/>
        <end position="20"/>
    </location>
</feature>
<dbReference type="PANTHER" id="PTHR23110:SF109">
    <property type="entry name" value="FI07618P-RELATED"/>
    <property type="match status" value="1"/>
</dbReference>
<protein>
    <submittedName>
        <fullName evidence="9">Uncharacterized protein</fullName>
    </submittedName>
</protein>
<dbReference type="InterPro" id="IPR000210">
    <property type="entry name" value="BTB/POZ_dom"/>
</dbReference>
<evidence type="ECO:0000256" key="4">
    <source>
        <dbReference type="ARBA" id="ARBA00023242"/>
    </source>
</evidence>
<dbReference type="InterPro" id="IPR011333">
    <property type="entry name" value="SKP1/BTB/POZ_sf"/>
</dbReference>
<keyword evidence="1" id="KW-0479">Metal-binding</keyword>
<gene>
    <name evidence="9" type="ORF">MNOR_LOCUS7464</name>
</gene>
<feature type="compositionally biased region" description="Low complexity" evidence="6">
    <location>
        <begin position="562"/>
        <end position="577"/>
    </location>
</feature>
<evidence type="ECO:0000259" key="7">
    <source>
        <dbReference type="PROSITE" id="PS50097"/>
    </source>
</evidence>
<dbReference type="EMBL" id="CAXKWB010003300">
    <property type="protein sequence ID" value="CAL4068898.1"/>
    <property type="molecule type" value="Genomic_DNA"/>
</dbReference>
<evidence type="ECO:0000256" key="6">
    <source>
        <dbReference type="SAM" id="MobiDB-lite"/>
    </source>
</evidence>
<feature type="compositionally biased region" description="Pro residues" evidence="6">
    <location>
        <begin position="439"/>
        <end position="451"/>
    </location>
</feature>
<dbReference type="GO" id="GO:0008270">
    <property type="term" value="F:zinc ion binding"/>
    <property type="evidence" value="ECO:0007669"/>
    <property type="project" value="UniProtKB-KW"/>
</dbReference>
<feature type="compositionally biased region" description="Low complexity" evidence="6">
    <location>
        <begin position="33"/>
        <end position="42"/>
    </location>
</feature>
<feature type="region of interest" description="Disordered" evidence="6">
    <location>
        <begin position="635"/>
        <end position="740"/>
    </location>
</feature>
<dbReference type="InterPro" id="IPR051095">
    <property type="entry name" value="Dros_DevTransReg"/>
</dbReference>
<dbReference type="Pfam" id="PF00651">
    <property type="entry name" value="BTB"/>
    <property type="match status" value="1"/>
</dbReference>
<evidence type="ECO:0000256" key="1">
    <source>
        <dbReference type="ARBA" id="ARBA00022723"/>
    </source>
</evidence>
<dbReference type="PANTHER" id="PTHR23110">
    <property type="entry name" value="BTB DOMAIN TRANSCRIPTION FACTOR"/>
    <property type="match status" value="1"/>
</dbReference>
<feature type="compositionally biased region" description="Polar residues" evidence="6">
    <location>
        <begin position="680"/>
        <end position="709"/>
    </location>
</feature>
<evidence type="ECO:0000256" key="2">
    <source>
        <dbReference type="ARBA" id="ARBA00022771"/>
    </source>
</evidence>
<reference evidence="9 10" key="1">
    <citation type="submission" date="2024-05" db="EMBL/GenBank/DDBJ databases">
        <authorList>
            <person name="Wallberg A."/>
        </authorList>
    </citation>
    <scope>NUCLEOTIDE SEQUENCE [LARGE SCALE GENOMIC DNA]</scope>
</reference>
<feature type="domain" description="BED-type" evidence="8">
    <location>
        <begin position="94"/>
        <end position="143"/>
    </location>
</feature>
<dbReference type="InterPro" id="IPR003656">
    <property type="entry name" value="Znf_BED"/>
</dbReference>
<feature type="region of interest" description="Disordered" evidence="6">
    <location>
        <begin position="228"/>
        <end position="286"/>
    </location>
</feature>
<evidence type="ECO:0000256" key="3">
    <source>
        <dbReference type="ARBA" id="ARBA00022833"/>
    </source>
</evidence>
<dbReference type="PROSITE" id="PS50097">
    <property type="entry name" value="BTB"/>
    <property type="match status" value="1"/>
</dbReference>
<sequence length="804" mass="87630">MENTNPHTTGPLSGLGTSIHHTLVPLHSGSGGSPTSVVPGPGMTTLPGSHHHLPGTTSVVATSITGDPGGLPDHHAAPPVGSPASATSASPSTRRTSRVWRYFVMVDNCHYLCRLCSFVGAYTNTTNMRKHIQHHHPERFQDILDHTRPTTRPFYANAINMMRPPSLIQSVHSGTTAPLTPSAMQQQAPHPPYQELIYPSHQSLPPKRIQKPPDLYLLPTAFHHPSSHQVSTIQLSPHIQPPHNLSPRDLSVHTYSSQIPSPHIASPHIQSPISPPKQSSPFYHSPNLSATQVEYATEPTTSSTNPEVAPSLPLSISTFSNSGESVTITTSQSNFRNSTTPTQVYPLDYHYPQSEKQERYHSVLRETSNNNQFYEYNQDPDNSNESVTVVEGVSSIEDRMSSGEGGIGGGMVEELQTAVSPEAVLGTATAPEPQDRDPTPQPTTPLPPPKPESYQLRHNNHLTIVLEALAQDESFMDVTLTAQGRSLKAHKSVLSAVSPYFRGVLRENPCQHPIIIMPRDVRYEELYSIVNYIYKGEMTVAADDLTSLLKTAELLQVSGLAPSNSPSTSVNPNMVNPLIPGPRQRSGSNSSLGSPAATLKYRTSVAHPTNDRTQHYHGINPADFMDVDMTCVKEEVASGDEDESRDVRPVNVPSSVSNTTAVSATKESERHERSRHNSSDITPSTDNLNKNSPQTSARSNSPTSNTSSLKPDPDEQLFLASNPNSNLSINSNSNSDDTSEEQAVLEPFICPHCREGHRGCDVMATHLRLKHPTKPSFLCMCGRVFLRQSIKQAHARICSVSIST</sequence>
<evidence type="ECO:0000256" key="5">
    <source>
        <dbReference type="PROSITE-ProRule" id="PRU00027"/>
    </source>
</evidence>
<evidence type="ECO:0000259" key="8">
    <source>
        <dbReference type="PROSITE" id="PS50808"/>
    </source>
</evidence>
<keyword evidence="10" id="KW-1185">Reference proteome</keyword>
<dbReference type="AlphaFoldDB" id="A0AAV2Q1P6"/>
<keyword evidence="3" id="KW-0862">Zinc</keyword>
<dbReference type="GO" id="GO:0005634">
    <property type="term" value="C:nucleus"/>
    <property type="evidence" value="ECO:0007669"/>
    <property type="project" value="TreeGrafter"/>
</dbReference>
<feature type="region of interest" description="Disordered" evidence="6">
    <location>
        <begin position="561"/>
        <end position="595"/>
    </location>
</feature>
<feature type="compositionally biased region" description="Polar residues" evidence="6">
    <location>
        <begin position="228"/>
        <end position="237"/>
    </location>
</feature>
<keyword evidence="2 5" id="KW-0863">Zinc-finger</keyword>
<dbReference type="PROSITE" id="PS50808">
    <property type="entry name" value="ZF_BED"/>
    <property type="match status" value="1"/>
</dbReference>
<feature type="domain" description="BTB" evidence="7">
    <location>
        <begin position="476"/>
        <end position="542"/>
    </location>
</feature>
<feature type="compositionally biased region" description="Low complexity" evidence="6">
    <location>
        <begin position="649"/>
        <end position="664"/>
    </location>
</feature>
<dbReference type="Gene3D" id="3.30.710.10">
    <property type="entry name" value="Potassium Channel Kv1.1, Chain A"/>
    <property type="match status" value="1"/>
</dbReference>
<feature type="compositionally biased region" description="Low complexity" evidence="6">
    <location>
        <begin position="256"/>
        <end position="281"/>
    </location>
</feature>
<dbReference type="SMART" id="SM00225">
    <property type="entry name" value="BTB"/>
    <property type="match status" value="1"/>
</dbReference>